<feature type="domain" description="S1 motif" evidence="9">
    <location>
        <begin position="644"/>
        <end position="725"/>
    </location>
</feature>
<evidence type="ECO:0000256" key="1">
    <source>
        <dbReference type="ARBA" id="ARBA00001849"/>
    </source>
</evidence>
<dbReference type="InterPro" id="IPR001900">
    <property type="entry name" value="RNase_II/R"/>
</dbReference>
<dbReference type="InterPro" id="IPR011805">
    <property type="entry name" value="RNase_R"/>
</dbReference>
<evidence type="ECO:0000313" key="11">
    <source>
        <dbReference type="Proteomes" id="UP001141619"/>
    </source>
</evidence>
<dbReference type="HAMAP" id="MF_01895">
    <property type="entry name" value="RNase_R"/>
    <property type="match status" value="1"/>
</dbReference>
<dbReference type="InterPro" id="IPR040476">
    <property type="entry name" value="CSD2"/>
</dbReference>
<feature type="region of interest" description="Disordered" evidence="8">
    <location>
        <begin position="728"/>
        <end position="759"/>
    </location>
</feature>
<evidence type="ECO:0000259" key="9">
    <source>
        <dbReference type="PROSITE" id="PS50126"/>
    </source>
</evidence>
<dbReference type="NCBIfam" id="TIGR02063">
    <property type="entry name" value="RNase_R"/>
    <property type="match status" value="1"/>
</dbReference>
<dbReference type="GO" id="GO:0005829">
    <property type="term" value="C:cytosol"/>
    <property type="evidence" value="ECO:0007669"/>
    <property type="project" value="TreeGrafter"/>
</dbReference>
<organism evidence="10 11">
    <name type="scientific">Govanella unica</name>
    <dbReference type="NCBI Taxonomy" id="2975056"/>
    <lineage>
        <taxon>Bacteria</taxon>
        <taxon>Pseudomonadati</taxon>
        <taxon>Pseudomonadota</taxon>
        <taxon>Alphaproteobacteria</taxon>
        <taxon>Emcibacterales</taxon>
        <taxon>Govanellaceae</taxon>
        <taxon>Govanella</taxon>
    </lineage>
</organism>
<keyword evidence="2 7" id="KW-0963">Cytoplasm</keyword>
<dbReference type="Pfam" id="PF17876">
    <property type="entry name" value="CSD2"/>
    <property type="match status" value="1"/>
</dbReference>
<name>A0A9X3TWA3_9PROT</name>
<dbReference type="PANTHER" id="PTHR23355">
    <property type="entry name" value="RIBONUCLEASE"/>
    <property type="match status" value="1"/>
</dbReference>
<dbReference type="PROSITE" id="PS50126">
    <property type="entry name" value="S1"/>
    <property type="match status" value="1"/>
</dbReference>
<comment type="catalytic activity">
    <reaction evidence="1 7">
        <text>Exonucleolytic cleavage in the 3'- to 5'-direction to yield nucleoside 5'-phosphates.</text>
        <dbReference type="EC" id="3.1.13.1"/>
    </reaction>
</comment>
<evidence type="ECO:0000256" key="7">
    <source>
        <dbReference type="HAMAP-Rule" id="MF_01895"/>
    </source>
</evidence>
<dbReference type="RefSeq" id="WP_274942810.1">
    <property type="nucleotide sequence ID" value="NZ_JANWOI010000001.1"/>
</dbReference>
<dbReference type="Proteomes" id="UP001141619">
    <property type="component" value="Unassembled WGS sequence"/>
</dbReference>
<evidence type="ECO:0000256" key="4">
    <source>
        <dbReference type="ARBA" id="ARBA00022801"/>
    </source>
</evidence>
<gene>
    <name evidence="7 10" type="primary">rnr</name>
    <name evidence="10" type="ORF">NYP16_03995</name>
</gene>
<proteinExistence type="inferred from homology"/>
<evidence type="ECO:0000256" key="6">
    <source>
        <dbReference type="ARBA" id="ARBA00022884"/>
    </source>
</evidence>
<keyword evidence="11" id="KW-1185">Reference proteome</keyword>
<dbReference type="Pfam" id="PF00773">
    <property type="entry name" value="RNB"/>
    <property type="match status" value="1"/>
</dbReference>
<evidence type="ECO:0000256" key="5">
    <source>
        <dbReference type="ARBA" id="ARBA00022839"/>
    </source>
</evidence>
<dbReference type="CDD" id="cd04471">
    <property type="entry name" value="S1_RNase_R"/>
    <property type="match status" value="1"/>
</dbReference>
<dbReference type="SUPFAM" id="SSF50249">
    <property type="entry name" value="Nucleic acid-binding proteins"/>
    <property type="match status" value="2"/>
</dbReference>
<comment type="similarity">
    <text evidence="7">Belongs to the RNR ribonuclease family. RNase R subfamily.</text>
</comment>
<dbReference type="Gene3D" id="2.40.50.140">
    <property type="entry name" value="Nucleic acid-binding proteins"/>
    <property type="match status" value="1"/>
</dbReference>
<keyword evidence="3 7" id="KW-0540">Nuclease</keyword>
<comment type="subcellular location">
    <subcellularLocation>
        <location evidence="7">Cytoplasm</location>
    </subcellularLocation>
</comment>
<evidence type="ECO:0000313" key="10">
    <source>
        <dbReference type="EMBL" id="MDA5193116.1"/>
    </source>
</evidence>
<feature type="compositionally biased region" description="Basic residues" evidence="8">
    <location>
        <begin position="746"/>
        <end position="759"/>
    </location>
</feature>
<keyword evidence="4 7" id="KW-0378">Hydrolase</keyword>
<dbReference type="EMBL" id="JANWOI010000001">
    <property type="protein sequence ID" value="MDA5193116.1"/>
    <property type="molecule type" value="Genomic_DNA"/>
</dbReference>
<sequence>MKPTTKTWVPPKKAPFPSKEEILRFITETPGVVGKREIARAFHIQNDDRIVLKAILKEMTDEGMLNRGHKKAMHKGGELPKVAVVEVSGRDKDGHAIVKLDQWEGHQPLILLHEDRRIGALGNGDRALVRIERISAAVHEARIIRRLEAGVPPFMGRFNLIKSRNGGMEGRITPVDKKLRAEFSVTEDHYNGAKNGELVLAEEVRGRSGRPLGLRPARVRECLGSLDAPRSISLIAIHAHEIPVDFDPAAVREAKEAKPAPFENRTDLRQIALITVDPADARDHDDAVWAEADPDPKNPGGWHVIVAIADVGHYVRPGSALDRDARKRGNSVYFPDRVVPMLPEELSADLCSLMPGVERATLAVHMWFDADGAKIRHEFVRGIMKSAANLSYEVFQAAYDGHGTPDTDPLLESVIKPLYGAYFAVERERQRRGALELDMPERKIRLDDSGRVIDVRERERLDAHKLIENFMIAANVAAAETLEKHRELCMYRVHDEPSPEKVEALREFLETLNIKLAKGQVLSPALFNRVLERAKDSPEAHVVNQVVLRSQMQAIYAPDNLGHFGLALRRYAHFTSPIRRYSDVLVHRALISALKFGSDGLSSEDRAQFSETGELISGTERRAMAAERDSNDRYLASFLSERVGATFTGRISSATRFGLFISLDETGADGLVLISSLRGDYYHLDENRHSLTGERTGRIYRIGDPVTVTLVEATPLTGGIRLEMVEDSKSDQKLNRRVRASVTREKPKKTGKPARGKRR</sequence>
<evidence type="ECO:0000256" key="2">
    <source>
        <dbReference type="ARBA" id="ARBA00022490"/>
    </source>
</evidence>
<dbReference type="AlphaFoldDB" id="A0A9X3TWA3"/>
<reference evidence="10" key="2">
    <citation type="journal article" date="2023" name="Syst. Appl. Microbiol.">
        <title>Govania unica gen. nov., sp. nov., a rare biosphere bacterium that represents a novel family in the class Alphaproteobacteria.</title>
        <authorList>
            <person name="Vandamme P."/>
            <person name="Peeters C."/>
            <person name="Hettiarachchi A."/>
            <person name="Cnockaert M."/>
            <person name="Carlier A."/>
        </authorList>
    </citation>
    <scope>NUCLEOTIDE SEQUENCE</scope>
    <source>
        <strain evidence="10">LMG 31809</strain>
    </source>
</reference>
<comment type="caution">
    <text evidence="10">The sequence shown here is derived from an EMBL/GenBank/DDBJ whole genome shotgun (WGS) entry which is preliminary data.</text>
</comment>
<dbReference type="InterPro" id="IPR022966">
    <property type="entry name" value="RNase_II/R_CS"/>
</dbReference>
<dbReference type="GO" id="GO:0006402">
    <property type="term" value="P:mRNA catabolic process"/>
    <property type="evidence" value="ECO:0007669"/>
    <property type="project" value="TreeGrafter"/>
</dbReference>
<dbReference type="InterPro" id="IPR050180">
    <property type="entry name" value="RNR_Ribonuclease"/>
</dbReference>
<comment type="function">
    <text evidence="7">3'-5' exoribonuclease that releases 5'-nucleoside monophosphates and is involved in maturation of structured RNAs.</text>
</comment>
<keyword evidence="6 7" id="KW-0694">RNA-binding</keyword>
<dbReference type="PROSITE" id="PS01175">
    <property type="entry name" value="RIBONUCLEASE_II"/>
    <property type="match status" value="1"/>
</dbReference>
<dbReference type="EC" id="3.1.13.1" evidence="7"/>
<dbReference type="InterPro" id="IPR003029">
    <property type="entry name" value="S1_domain"/>
</dbReference>
<reference evidence="10" key="1">
    <citation type="submission" date="2022-08" db="EMBL/GenBank/DDBJ databases">
        <authorList>
            <person name="Vandamme P."/>
            <person name="Hettiarachchi A."/>
            <person name="Peeters C."/>
            <person name="Cnockaert M."/>
            <person name="Carlier A."/>
        </authorList>
    </citation>
    <scope>NUCLEOTIDE SEQUENCE</scope>
    <source>
        <strain evidence="10">LMG 31809</strain>
    </source>
</reference>
<dbReference type="PANTHER" id="PTHR23355:SF9">
    <property type="entry name" value="DIS3-LIKE EXONUCLEASE 2"/>
    <property type="match status" value="1"/>
</dbReference>
<protein>
    <recommendedName>
        <fullName evidence="7">Ribonuclease R</fullName>
        <shortName evidence="7">RNase R</shortName>
        <ecNumber evidence="7">3.1.13.1</ecNumber>
    </recommendedName>
</protein>
<dbReference type="InterPro" id="IPR004476">
    <property type="entry name" value="RNase_II/RNase_R"/>
</dbReference>
<dbReference type="InterPro" id="IPR012340">
    <property type="entry name" value="NA-bd_OB-fold"/>
</dbReference>
<dbReference type="SMART" id="SM00316">
    <property type="entry name" value="S1"/>
    <property type="match status" value="1"/>
</dbReference>
<dbReference type="NCBIfam" id="TIGR00358">
    <property type="entry name" value="3_prime_RNase"/>
    <property type="match status" value="1"/>
</dbReference>
<evidence type="ECO:0000256" key="3">
    <source>
        <dbReference type="ARBA" id="ARBA00022722"/>
    </source>
</evidence>
<dbReference type="SMART" id="SM00955">
    <property type="entry name" value="RNB"/>
    <property type="match status" value="1"/>
</dbReference>
<keyword evidence="5 7" id="KW-0269">Exonuclease</keyword>
<dbReference type="GO" id="GO:0003723">
    <property type="term" value="F:RNA binding"/>
    <property type="evidence" value="ECO:0007669"/>
    <property type="project" value="UniProtKB-UniRule"/>
</dbReference>
<evidence type="ECO:0000256" key="8">
    <source>
        <dbReference type="SAM" id="MobiDB-lite"/>
    </source>
</evidence>
<dbReference type="Pfam" id="PF00575">
    <property type="entry name" value="S1"/>
    <property type="match status" value="1"/>
</dbReference>
<accession>A0A9X3TWA3</accession>
<dbReference type="GO" id="GO:0008859">
    <property type="term" value="F:exoribonuclease II activity"/>
    <property type="evidence" value="ECO:0007669"/>
    <property type="project" value="UniProtKB-UniRule"/>
</dbReference>